<keyword evidence="11" id="KW-1185">Reference proteome</keyword>
<comment type="similarity">
    <text evidence="8">Belongs to the peptidase S16 family.</text>
</comment>
<evidence type="ECO:0000256" key="2">
    <source>
        <dbReference type="ARBA" id="ARBA00022741"/>
    </source>
</evidence>
<dbReference type="GO" id="GO:0004176">
    <property type="term" value="F:ATP-dependent peptidase activity"/>
    <property type="evidence" value="ECO:0007669"/>
    <property type="project" value="UniProtKB-UniRule"/>
</dbReference>
<dbReference type="AlphaFoldDB" id="A0A0P1L1N4"/>
<evidence type="ECO:0000256" key="7">
    <source>
        <dbReference type="ARBA" id="ARBA00066743"/>
    </source>
</evidence>
<dbReference type="PROSITE" id="PS01046">
    <property type="entry name" value="LON_SER"/>
    <property type="match status" value="1"/>
</dbReference>
<dbReference type="GO" id="GO:0005524">
    <property type="term" value="F:ATP binding"/>
    <property type="evidence" value="ECO:0007669"/>
    <property type="project" value="UniProtKB-KW"/>
</dbReference>
<evidence type="ECO:0000256" key="8">
    <source>
        <dbReference type="PROSITE-ProRule" id="PRU01122"/>
    </source>
</evidence>
<dbReference type="SUPFAM" id="SSF52540">
    <property type="entry name" value="P-loop containing nucleoside triphosphate hydrolases"/>
    <property type="match status" value="1"/>
</dbReference>
<dbReference type="EC" id="3.4.21.53" evidence="7"/>
<comment type="catalytic activity">
    <reaction evidence="6">
        <text>Hydrolysis of proteins in presence of ATP.</text>
        <dbReference type="EC" id="3.4.21.53"/>
    </reaction>
</comment>
<dbReference type="InterPro" id="IPR027417">
    <property type="entry name" value="P-loop_NTPase"/>
</dbReference>
<feature type="domain" description="Lon proteolytic" evidence="9">
    <location>
        <begin position="754"/>
        <end position="968"/>
    </location>
</feature>
<dbReference type="InterPro" id="IPR054594">
    <property type="entry name" value="Lon_lid"/>
</dbReference>
<dbReference type="Pfam" id="PF05362">
    <property type="entry name" value="Lon_C"/>
    <property type="match status" value="1"/>
</dbReference>
<dbReference type="GO" id="GO:0016887">
    <property type="term" value="F:ATP hydrolysis activity"/>
    <property type="evidence" value="ECO:0007669"/>
    <property type="project" value="InterPro"/>
</dbReference>
<dbReference type="EMBL" id="LN890539">
    <property type="protein sequence ID" value="CUS23157.1"/>
    <property type="molecule type" value="Genomic_DNA"/>
</dbReference>
<dbReference type="InterPro" id="IPR003593">
    <property type="entry name" value="AAA+_ATPase"/>
</dbReference>
<dbReference type="GO" id="GO:0004252">
    <property type="term" value="F:serine-type endopeptidase activity"/>
    <property type="evidence" value="ECO:0007669"/>
    <property type="project" value="UniProtKB-UniRule"/>
</dbReference>
<reference evidence="11" key="1">
    <citation type="submission" date="2015-10" db="EMBL/GenBank/DDBJ databases">
        <authorList>
            <person name="Devillers H."/>
        </authorList>
    </citation>
    <scope>NUCLEOTIDE SEQUENCE [LARGE SCALE GENOMIC DNA]</scope>
</reference>
<dbReference type="Pfam" id="PF22667">
    <property type="entry name" value="Lon_lid"/>
    <property type="match status" value="1"/>
</dbReference>
<gene>
    <name evidence="10" type="ORF">LAQU0_S08e03378g</name>
</gene>
<accession>A0A0P1L1N4</accession>
<evidence type="ECO:0000256" key="1">
    <source>
        <dbReference type="ARBA" id="ARBA00022670"/>
    </source>
</evidence>
<dbReference type="PRINTS" id="PR00830">
    <property type="entry name" value="ENDOLAPTASE"/>
</dbReference>
<dbReference type="FunFam" id="3.40.50.300:FF:000021">
    <property type="entry name" value="Lon protease homolog"/>
    <property type="match status" value="1"/>
</dbReference>
<keyword evidence="3 8" id="KW-0378">Hydrolase</keyword>
<dbReference type="Gene3D" id="3.30.230.10">
    <property type="match status" value="1"/>
</dbReference>
<dbReference type="CDD" id="cd19500">
    <property type="entry name" value="RecA-like_Lon"/>
    <property type="match status" value="1"/>
</dbReference>
<dbReference type="InterPro" id="IPR020568">
    <property type="entry name" value="Ribosomal_Su5_D2-typ_SF"/>
</dbReference>
<protein>
    <recommendedName>
        <fullName evidence="7">endopeptidase La</fullName>
        <ecNumber evidence="7">3.4.21.53</ecNumber>
    </recommendedName>
</protein>
<name>A0A0P1L1N4_9SACH</name>
<organism evidence="10 11">
    <name type="scientific">Lachancea quebecensis</name>
    <dbReference type="NCBI Taxonomy" id="1654605"/>
    <lineage>
        <taxon>Eukaryota</taxon>
        <taxon>Fungi</taxon>
        <taxon>Dikarya</taxon>
        <taxon>Ascomycota</taxon>
        <taxon>Saccharomycotina</taxon>
        <taxon>Saccharomycetes</taxon>
        <taxon>Saccharomycetales</taxon>
        <taxon>Saccharomycetaceae</taxon>
        <taxon>Lachancea</taxon>
    </lineage>
</organism>
<dbReference type="InterPro" id="IPR014721">
    <property type="entry name" value="Ribsml_uS5_D2-typ_fold_subgr"/>
</dbReference>
<dbReference type="PROSITE" id="PS51786">
    <property type="entry name" value="LON_PROTEOLYTIC"/>
    <property type="match status" value="1"/>
</dbReference>
<dbReference type="Gene3D" id="1.10.8.60">
    <property type="match status" value="1"/>
</dbReference>
<evidence type="ECO:0000256" key="5">
    <source>
        <dbReference type="ARBA" id="ARBA00022840"/>
    </source>
</evidence>
<dbReference type="InterPro" id="IPR008268">
    <property type="entry name" value="Peptidase_S16_AS"/>
</dbReference>
<evidence type="ECO:0000256" key="4">
    <source>
        <dbReference type="ARBA" id="ARBA00022825"/>
    </source>
</evidence>
<evidence type="ECO:0000259" key="9">
    <source>
        <dbReference type="PROSITE" id="PS51786"/>
    </source>
</evidence>
<dbReference type="Pfam" id="PF00004">
    <property type="entry name" value="AAA"/>
    <property type="match status" value="1"/>
</dbReference>
<dbReference type="Proteomes" id="UP000236544">
    <property type="component" value="Unassembled WGS sequence"/>
</dbReference>
<sequence>MQFLFKRNKKASEPLRFPCLAPQVVPAVIPLPSVRYRICIPKDKAVTIIKGLQEVVDVSSYELLKGTDLLRDSKKNKRTPNREIGSSFQYMDKMLKVENRPQIYICLLPTVGLNYTRGCLSALEEILMEGELVTFCLKGVRRAVIGDPEINLQNRLWVSNLQVLDDAQYLSQLDSGSCKKLVKQVQSNFANITSAFDSFRATYRSAVRLQSGSSERLFLLSPLSNTLFLLLSKAGFSKSWKLLSELYQNLEQHKLGNQKEAIFSLIDMTVAVLPATSNQRLRCLELEDPWERAKEFDVIIQELTTLLSNLRDGFDFFVAKIQDFTQEDKAAFIALQLSALRGFIEKPKQGPRLTEGTKLGSLSGVRAAADRAEKEKDEEDEDLKTISSFIGSLSVNEVHADGLRMLQKDLRRLGKLMPQSSEYHILRGYFDTIMDIPFMAKDLTKHEIDLEECKRKLDNDHYGLLGVKKRLIEYLSVMKLNNEFKNKGAKAKPPILLLVGPPGVGKTSIAKSIAGVLDRRFHRISLGGIHNEAEIRGHRRTYVGSMCGLIVNALRKSGSMTPLILLDEIDKVLSVQGGGNRGAGLNGDPGAALLEVLDPEQNSTFTDHYVGFPVDLSNVLFFCTANDLTGISAPLLNRMEVIEIPGYTPEEKLNIGSKFLLPKQIRLNGLDTAGIKVEMTKEAWEKLVFEYTREPGVRGLERKIASIARGKVVEYVQSHESGQYSIVTSQELVKYIGFPSHPISRELVKNIKFADKCGVVNGLAYGSDGTGNVLVFEMVKMGKLQDTVSGPRIKTTGNLGKVLNESIEIATTLVKSLDQREVIHGLHSRTFKEFLNSEWHLHVPMGAVSKDGPSAGAAIALALISAALNKPVSPKLCLTGEITLRGKILPIGGVKEKLLGAKLFGMEKVLLPFSNRQDVIEAIMKPEEYELCFASPNMPELHIVQQKWHLEVFYVDDFYDVMVKCWPREIRLTDTRVVMTTPDNSNRALL</sequence>
<dbReference type="Gene3D" id="3.40.50.300">
    <property type="entry name" value="P-loop containing nucleotide triphosphate hydrolases"/>
    <property type="match status" value="1"/>
</dbReference>
<dbReference type="OrthoDB" id="2411602at2759"/>
<dbReference type="InterPro" id="IPR003959">
    <property type="entry name" value="ATPase_AAA_core"/>
</dbReference>
<evidence type="ECO:0000256" key="6">
    <source>
        <dbReference type="ARBA" id="ARBA00050665"/>
    </source>
</evidence>
<proteinExistence type="inferred from homology"/>
<dbReference type="GO" id="GO:0030163">
    <property type="term" value="P:protein catabolic process"/>
    <property type="evidence" value="ECO:0007669"/>
    <property type="project" value="InterPro"/>
</dbReference>
<dbReference type="SMART" id="SM00382">
    <property type="entry name" value="AAA"/>
    <property type="match status" value="1"/>
</dbReference>
<keyword evidence="2" id="KW-0547">Nucleotide-binding</keyword>
<keyword evidence="5" id="KW-0067">ATP-binding</keyword>
<feature type="active site" evidence="8">
    <location>
        <position position="897"/>
    </location>
</feature>
<keyword evidence="4 8" id="KW-0720">Serine protease</keyword>
<keyword evidence="1 8" id="KW-0645">Protease</keyword>
<feature type="active site" evidence="8">
    <location>
        <position position="854"/>
    </location>
</feature>
<dbReference type="InterPro" id="IPR008269">
    <property type="entry name" value="Lon_proteolytic"/>
</dbReference>
<dbReference type="InterPro" id="IPR027065">
    <property type="entry name" value="Lon_Prtase"/>
</dbReference>
<dbReference type="PANTHER" id="PTHR10046">
    <property type="entry name" value="ATP DEPENDENT LON PROTEASE FAMILY MEMBER"/>
    <property type="match status" value="1"/>
</dbReference>
<dbReference type="GO" id="GO:0006508">
    <property type="term" value="P:proteolysis"/>
    <property type="evidence" value="ECO:0007669"/>
    <property type="project" value="UniProtKB-KW"/>
</dbReference>
<evidence type="ECO:0000256" key="3">
    <source>
        <dbReference type="ARBA" id="ARBA00022801"/>
    </source>
</evidence>
<dbReference type="SUPFAM" id="SSF54211">
    <property type="entry name" value="Ribosomal protein S5 domain 2-like"/>
    <property type="match status" value="1"/>
</dbReference>
<evidence type="ECO:0000313" key="10">
    <source>
        <dbReference type="EMBL" id="CUS23157.1"/>
    </source>
</evidence>
<evidence type="ECO:0000313" key="11">
    <source>
        <dbReference type="Proteomes" id="UP000236544"/>
    </source>
</evidence>